<proteinExistence type="predicted"/>
<organism evidence="1 2">
    <name type="scientific">Marasmius crinis-equi</name>
    <dbReference type="NCBI Taxonomy" id="585013"/>
    <lineage>
        <taxon>Eukaryota</taxon>
        <taxon>Fungi</taxon>
        <taxon>Dikarya</taxon>
        <taxon>Basidiomycota</taxon>
        <taxon>Agaricomycotina</taxon>
        <taxon>Agaricomycetes</taxon>
        <taxon>Agaricomycetidae</taxon>
        <taxon>Agaricales</taxon>
        <taxon>Marasmiineae</taxon>
        <taxon>Marasmiaceae</taxon>
        <taxon>Marasmius</taxon>
    </lineage>
</organism>
<sequence>MDVVKTRVQANEGGRYLSSSPVTAIAPSPAPSVIQPYPTTPSPFIYPIQILFLSSPLPTPTPTPTSLLAWSTQHLLSLKDTKPLPLHPIHLFTFLSNRGHTCLLERTGATLLPAVPVNIATFAVFGGFRMGRGGGGGVAKIQSYDYMLFRCGWMTTGLIYLAIE</sequence>
<name>A0ABR3FA85_9AGAR</name>
<reference evidence="1 2" key="1">
    <citation type="submission" date="2024-02" db="EMBL/GenBank/DDBJ databases">
        <title>A draft genome for the cacao thread blight pathogen Marasmius crinis-equi.</title>
        <authorList>
            <person name="Cohen S.P."/>
            <person name="Baruah I.K."/>
            <person name="Amoako-Attah I."/>
            <person name="Bukari Y."/>
            <person name="Meinhardt L.W."/>
            <person name="Bailey B.A."/>
        </authorList>
    </citation>
    <scope>NUCLEOTIDE SEQUENCE [LARGE SCALE GENOMIC DNA]</scope>
    <source>
        <strain evidence="1 2">GH-76</strain>
    </source>
</reference>
<gene>
    <name evidence="1" type="ORF">V5O48_009928</name>
</gene>
<evidence type="ECO:0000313" key="1">
    <source>
        <dbReference type="EMBL" id="KAL0572032.1"/>
    </source>
</evidence>
<dbReference type="Proteomes" id="UP001465976">
    <property type="component" value="Unassembled WGS sequence"/>
</dbReference>
<protein>
    <submittedName>
        <fullName evidence="1">Uncharacterized protein</fullName>
    </submittedName>
</protein>
<keyword evidence="2" id="KW-1185">Reference proteome</keyword>
<accession>A0ABR3FA85</accession>
<evidence type="ECO:0000313" key="2">
    <source>
        <dbReference type="Proteomes" id="UP001465976"/>
    </source>
</evidence>
<comment type="caution">
    <text evidence="1">The sequence shown here is derived from an EMBL/GenBank/DDBJ whole genome shotgun (WGS) entry which is preliminary data.</text>
</comment>
<dbReference type="EMBL" id="JBAHYK010000681">
    <property type="protein sequence ID" value="KAL0572032.1"/>
    <property type="molecule type" value="Genomic_DNA"/>
</dbReference>